<dbReference type="Pfam" id="PF00535">
    <property type="entry name" value="Glycos_transf_2"/>
    <property type="match status" value="1"/>
</dbReference>
<dbReference type="Proteomes" id="UP000298653">
    <property type="component" value="Chromosome"/>
</dbReference>
<evidence type="ECO:0000313" key="3">
    <source>
        <dbReference type="Proteomes" id="UP000298653"/>
    </source>
</evidence>
<dbReference type="Gene3D" id="3.90.550.10">
    <property type="entry name" value="Spore Coat Polysaccharide Biosynthesis Protein SpsA, Chain A"/>
    <property type="match status" value="1"/>
</dbReference>
<dbReference type="RefSeq" id="WP_137329594.1">
    <property type="nucleotide sequence ID" value="NZ_CP040058.1"/>
</dbReference>
<gene>
    <name evidence="2" type="ORF">AR1Y2_2890</name>
</gene>
<name>A0A4P8IK18_9FIRM</name>
<reference evidence="2 3" key="1">
    <citation type="submission" date="2019-05" db="EMBL/GenBank/DDBJ databases">
        <title>Complete genome sequencing of Anaerostipes rhamnosivorans.</title>
        <authorList>
            <person name="Bui T.P.N."/>
            <person name="de Vos W.M."/>
        </authorList>
    </citation>
    <scope>NUCLEOTIDE SEQUENCE [LARGE SCALE GENOMIC DNA]</scope>
    <source>
        <strain evidence="2 3">1y2</strain>
    </source>
</reference>
<organism evidence="2 3">
    <name type="scientific">Anaerostipes rhamnosivorans</name>
    <dbReference type="NCBI Taxonomy" id="1229621"/>
    <lineage>
        <taxon>Bacteria</taxon>
        <taxon>Bacillati</taxon>
        <taxon>Bacillota</taxon>
        <taxon>Clostridia</taxon>
        <taxon>Lachnospirales</taxon>
        <taxon>Lachnospiraceae</taxon>
        <taxon>Anaerostipes</taxon>
    </lineage>
</organism>
<feature type="domain" description="Glycosyltransferase 2-like" evidence="1">
    <location>
        <begin position="18"/>
        <end position="108"/>
    </location>
</feature>
<dbReference type="InterPro" id="IPR029044">
    <property type="entry name" value="Nucleotide-diphossugar_trans"/>
</dbReference>
<dbReference type="InterPro" id="IPR001173">
    <property type="entry name" value="Glyco_trans_2-like"/>
</dbReference>
<dbReference type="KEGG" id="arf:AR1Y2_2890"/>
<keyword evidence="3" id="KW-1185">Reference proteome</keyword>
<dbReference type="EMBL" id="CP040058">
    <property type="protein sequence ID" value="QCP36344.1"/>
    <property type="molecule type" value="Genomic_DNA"/>
</dbReference>
<dbReference type="OrthoDB" id="7055134at2"/>
<sequence>MKLLICSVVFPQSMRYFESFIKSIDMQTNKNFDFLLVNDGVDLKKYDLRNTIIVNAKGSILENRRQMIEYAILHKYDYIAWQDSDDLMLPDRIEFLQNHITGIYDIYVHDLCLINEQEENLNRNFIGDRISFEEFTFNDIMFYNFAGFGNSVIKVSCLANIIYPICEVKAVDWWLVSVLLMKGYRAFYLKKVLGKYRQYQNNLSGLQKLDLSAFQRKRQIVITHYEALFETCKNCTFKYPEILHYYNKLLKTNISEFDVMEGNTQEGLWWEDVYNLINSR</sequence>
<protein>
    <recommendedName>
        <fullName evidence="1">Glycosyltransferase 2-like domain-containing protein</fullName>
    </recommendedName>
</protein>
<dbReference type="SUPFAM" id="SSF53448">
    <property type="entry name" value="Nucleotide-diphospho-sugar transferases"/>
    <property type="match status" value="1"/>
</dbReference>
<evidence type="ECO:0000259" key="1">
    <source>
        <dbReference type="Pfam" id="PF00535"/>
    </source>
</evidence>
<accession>A0A4P8IK18</accession>
<dbReference type="AlphaFoldDB" id="A0A4P8IK18"/>
<evidence type="ECO:0000313" key="2">
    <source>
        <dbReference type="EMBL" id="QCP36344.1"/>
    </source>
</evidence>
<proteinExistence type="predicted"/>